<dbReference type="AlphaFoldDB" id="A0A251TUS2"/>
<proteinExistence type="predicted"/>
<organism evidence="4 5">
    <name type="scientific">Helianthus annuus</name>
    <name type="common">Common sunflower</name>
    <dbReference type="NCBI Taxonomy" id="4232"/>
    <lineage>
        <taxon>Eukaryota</taxon>
        <taxon>Viridiplantae</taxon>
        <taxon>Streptophyta</taxon>
        <taxon>Embryophyta</taxon>
        <taxon>Tracheophyta</taxon>
        <taxon>Spermatophyta</taxon>
        <taxon>Magnoliopsida</taxon>
        <taxon>eudicotyledons</taxon>
        <taxon>Gunneridae</taxon>
        <taxon>Pentapetalae</taxon>
        <taxon>asterids</taxon>
        <taxon>campanulids</taxon>
        <taxon>Asterales</taxon>
        <taxon>Asteraceae</taxon>
        <taxon>Asteroideae</taxon>
        <taxon>Heliantheae alliance</taxon>
        <taxon>Heliantheae</taxon>
        <taxon>Helianthus</taxon>
    </lineage>
</organism>
<dbReference type="EMBL" id="MNCJ02000324">
    <property type="protein sequence ID" value="KAF5790083.1"/>
    <property type="molecule type" value="Genomic_DNA"/>
</dbReference>
<dbReference type="PANTHER" id="PTHR13309">
    <property type="entry name" value="NUCLEAR FRAGILE X MENTAL RETARDATION PROTEIN INTERACTING PROTEIN 1"/>
    <property type="match status" value="1"/>
</dbReference>
<evidence type="ECO:0000313" key="3">
    <source>
        <dbReference type="EMBL" id="KAF5790083.1"/>
    </source>
</evidence>
<feature type="compositionally biased region" description="Basic residues" evidence="1">
    <location>
        <begin position="378"/>
        <end position="390"/>
    </location>
</feature>
<protein>
    <submittedName>
        <fullName evidence="3">Nuclear fragile X mental retardation-interacting protein</fullName>
    </submittedName>
</protein>
<sequence length="495" mass="55888">MNPHNNSNQNPASTSGVEQVMNQQMFSCNMPVVAPPFPMQTATGPFPNSIRGFTPQQNLIPFPVNQFNPVQQQQVLVQNTIQNIYQLLQLQNSNYAQCPPGSFPVFQNPGFPMNQQFVMAGPQTIGQQLQGNPFLPAASGSVQPHNFQNQIPQGVGPQNPNLFPNQMFGIPSLNGPLQNVNQGQPGFVSPRQILNTGQTHNPSPTPKNFEDNHKSGPTNVNGGWTEGQHKKFTGHKTYDPSQKGSKIHKHAKQKFGSYKGNMNKEGGSNLEVDSVSRNFTNFEKRVPSLTYTEQEIKVWREARKKNYPTNGAVLEKHKKEETLSDVTNQDAVLRRQQLKEILTKQAELGCEVAEIPVSYLSSPDKQNPRERKRERQQRYKKGKFNNKRRTSFQDADRMTKKTRPGDEDSFKGNHQTKQNKREPSLLQKLLTRDVKRDKTHLLQVLRFMTANSFFTTESLKFPPVVVRETNVDVPSIETTCSVVKGEEEEEGEIID</sequence>
<dbReference type="InterPro" id="IPR039136">
    <property type="entry name" value="NUFIP1-like"/>
</dbReference>
<dbReference type="GO" id="GO:0005634">
    <property type="term" value="C:nucleus"/>
    <property type="evidence" value="ECO:0000318"/>
    <property type="project" value="GO_Central"/>
</dbReference>
<dbReference type="GO" id="GO:0003723">
    <property type="term" value="F:RNA binding"/>
    <property type="evidence" value="ECO:0007669"/>
    <property type="project" value="InterPro"/>
</dbReference>
<feature type="region of interest" description="Disordered" evidence="1">
    <location>
        <begin position="197"/>
        <end position="227"/>
    </location>
</feature>
<feature type="domain" description="FMR1-interacting protein 1 conserved" evidence="2">
    <location>
        <begin position="290"/>
        <end position="322"/>
    </location>
</feature>
<keyword evidence="5" id="KW-1185">Reference proteome</keyword>
<feature type="region of interest" description="Disordered" evidence="1">
    <location>
        <begin position="360"/>
        <end position="429"/>
    </location>
</feature>
<reference evidence="3" key="3">
    <citation type="submission" date="2020-06" db="EMBL/GenBank/DDBJ databases">
        <title>Helianthus annuus Genome sequencing and assembly Release 2.</title>
        <authorList>
            <person name="Gouzy J."/>
            <person name="Langlade N."/>
            <person name="Munos S."/>
        </authorList>
    </citation>
    <scope>NUCLEOTIDE SEQUENCE</scope>
    <source>
        <tissue evidence="3">Leaves</tissue>
    </source>
</reference>
<dbReference type="Proteomes" id="UP000215914">
    <property type="component" value="Chromosome 9"/>
</dbReference>
<dbReference type="STRING" id="4232.A0A251TUS2"/>
<feature type="compositionally biased region" description="Basic and acidic residues" evidence="1">
    <location>
        <begin position="366"/>
        <end position="377"/>
    </location>
</feature>
<evidence type="ECO:0000313" key="4">
    <source>
        <dbReference type="EMBL" id="OTG14519.1"/>
    </source>
</evidence>
<dbReference type="Gramene" id="mRNA:HanXRQr2_Chr09g0378891">
    <property type="protein sequence ID" value="mRNA:HanXRQr2_Chr09g0378891"/>
    <property type="gene ID" value="HanXRQr2_Chr09g0378891"/>
</dbReference>
<feature type="compositionally biased region" description="Basic and acidic residues" evidence="1">
    <location>
        <begin position="394"/>
        <end position="411"/>
    </location>
</feature>
<reference evidence="4" key="2">
    <citation type="submission" date="2017-02" db="EMBL/GenBank/DDBJ databases">
        <title>Sunflower complete genome.</title>
        <authorList>
            <person name="Langlade N."/>
            <person name="Munos S."/>
        </authorList>
    </citation>
    <scope>NUCLEOTIDE SEQUENCE [LARGE SCALE GENOMIC DNA]</scope>
    <source>
        <tissue evidence="4">Leaves</tissue>
    </source>
</reference>
<dbReference type="InterPro" id="IPR019496">
    <property type="entry name" value="NUFIP1_cons_dom"/>
</dbReference>
<gene>
    <name evidence="4" type="ORF">HannXRQ_Chr09g0250361</name>
    <name evidence="3" type="ORF">HanXRQr2_Chr09g0378891</name>
</gene>
<evidence type="ECO:0000313" key="5">
    <source>
        <dbReference type="Proteomes" id="UP000215914"/>
    </source>
</evidence>
<reference evidence="3 5" key="1">
    <citation type="journal article" date="2017" name="Nature">
        <title>The sunflower genome provides insights into oil metabolism, flowering and Asterid evolution.</title>
        <authorList>
            <person name="Badouin H."/>
            <person name="Gouzy J."/>
            <person name="Grassa C.J."/>
            <person name="Murat F."/>
            <person name="Staton S.E."/>
            <person name="Cottret L."/>
            <person name="Lelandais-Briere C."/>
            <person name="Owens G.L."/>
            <person name="Carrere S."/>
            <person name="Mayjonade B."/>
            <person name="Legrand L."/>
            <person name="Gill N."/>
            <person name="Kane N.C."/>
            <person name="Bowers J.E."/>
            <person name="Hubner S."/>
            <person name="Bellec A."/>
            <person name="Berard A."/>
            <person name="Berges H."/>
            <person name="Blanchet N."/>
            <person name="Boniface M.C."/>
            <person name="Brunel D."/>
            <person name="Catrice O."/>
            <person name="Chaidir N."/>
            <person name="Claudel C."/>
            <person name="Donnadieu C."/>
            <person name="Faraut T."/>
            <person name="Fievet G."/>
            <person name="Helmstetter N."/>
            <person name="King M."/>
            <person name="Knapp S.J."/>
            <person name="Lai Z."/>
            <person name="Le Paslier M.C."/>
            <person name="Lippi Y."/>
            <person name="Lorenzon L."/>
            <person name="Mandel J.R."/>
            <person name="Marage G."/>
            <person name="Marchand G."/>
            <person name="Marquand E."/>
            <person name="Bret-Mestries E."/>
            <person name="Morien E."/>
            <person name="Nambeesan S."/>
            <person name="Nguyen T."/>
            <person name="Pegot-Espagnet P."/>
            <person name="Pouilly N."/>
            <person name="Raftis F."/>
            <person name="Sallet E."/>
            <person name="Schiex T."/>
            <person name="Thomas J."/>
            <person name="Vandecasteele C."/>
            <person name="Vares D."/>
            <person name="Vear F."/>
            <person name="Vautrin S."/>
            <person name="Crespi M."/>
            <person name="Mangin B."/>
            <person name="Burke J.M."/>
            <person name="Salse J."/>
            <person name="Munos S."/>
            <person name="Vincourt P."/>
            <person name="Rieseberg L.H."/>
            <person name="Langlade N.B."/>
        </authorList>
    </citation>
    <scope>NUCLEOTIDE SEQUENCE [LARGE SCALE GENOMIC DNA]</scope>
    <source>
        <strain evidence="5">cv. SF193</strain>
        <tissue evidence="3">Leaves</tissue>
    </source>
</reference>
<dbReference type="FunCoup" id="A0A251TUS2">
    <property type="interactions" value="928"/>
</dbReference>
<dbReference type="EMBL" id="CM007898">
    <property type="protein sequence ID" value="OTG14519.1"/>
    <property type="molecule type" value="Genomic_DNA"/>
</dbReference>
<evidence type="ECO:0000256" key="1">
    <source>
        <dbReference type="SAM" id="MobiDB-lite"/>
    </source>
</evidence>
<dbReference type="PANTHER" id="PTHR13309:SF0">
    <property type="entry name" value="FMR1-INTERACTING PROTEIN NUFIP1"/>
    <property type="match status" value="1"/>
</dbReference>
<evidence type="ECO:0000259" key="2">
    <source>
        <dbReference type="Pfam" id="PF10453"/>
    </source>
</evidence>
<dbReference type="Pfam" id="PF10453">
    <property type="entry name" value="NUFIP1"/>
    <property type="match status" value="1"/>
</dbReference>
<dbReference type="GO" id="GO:0000492">
    <property type="term" value="P:box C/D snoRNP assembly"/>
    <property type="evidence" value="ECO:0000318"/>
    <property type="project" value="GO_Central"/>
</dbReference>
<dbReference type="InParanoid" id="A0A251TUS2"/>
<accession>A0A251TUS2</accession>
<name>A0A251TUS2_HELAN</name>